<dbReference type="PANTHER" id="PTHR45138">
    <property type="entry name" value="REGULATORY COMPONENTS OF SENSORY TRANSDUCTION SYSTEM"/>
    <property type="match status" value="1"/>
</dbReference>
<protein>
    <recommendedName>
        <fullName evidence="1">diguanylate cyclase</fullName>
        <ecNumber evidence="1">2.7.7.65</ecNumber>
    </recommendedName>
</protein>
<evidence type="ECO:0000313" key="4">
    <source>
        <dbReference type="EMBL" id="KAA0259324.1"/>
    </source>
</evidence>
<dbReference type="GO" id="GO:0005886">
    <property type="term" value="C:plasma membrane"/>
    <property type="evidence" value="ECO:0007669"/>
    <property type="project" value="TreeGrafter"/>
</dbReference>
<dbReference type="InterPro" id="IPR043128">
    <property type="entry name" value="Rev_trsase/Diguanyl_cyclase"/>
</dbReference>
<dbReference type="SUPFAM" id="SSF55073">
    <property type="entry name" value="Nucleotide cyclase"/>
    <property type="match status" value="1"/>
</dbReference>
<name>A0A5A8F5B0_9BACT</name>
<dbReference type="RefSeq" id="WP_149265145.1">
    <property type="nucleotide sequence ID" value="NZ_VFJB01000001.1"/>
</dbReference>
<dbReference type="GO" id="GO:0043709">
    <property type="term" value="P:cell adhesion involved in single-species biofilm formation"/>
    <property type="evidence" value="ECO:0007669"/>
    <property type="project" value="TreeGrafter"/>
</dbReference>
<comment type="caution">
    <text evidence="4">The sequence shown here is derived from an EMBL/GenBank/DDBJ whole genome shotgun (WGS) entry which is preliminary data.</text>
</comment>
<dbReference type="Proteomes" id="UP000322876">
    <property type="component" value="Unassembled WGS sequence"/>
</dbReference>
<evidence type="ECO:0000313" key="5">
    <source>
        <dbReference type="Proteomes" id="UP000322876"/>
    </source>
</evidence>
<keyword evidence="5" id="KW-1185">Reference proteome</keyword>
<dbReference type="InterPro" id="IPR000160">
    <property type="entry name" value="GGDEF_dom"/>
</dbReference>
<dbReference type="SMART" id="SM00267">
    <property type="entry name" value="GGDEF"/>
    <property type="match status" value="1"/>
</dbReference>
<dbReference type="Gene3D" id="3.30.70.270">
    <property type="match status" value="1"/>
</dbReference>
<evidence type="ECO:0000256" key="2">
    <source>
        <dbReference type="SAM" id="Coils"/>
    </source>
</evidence>
<feature type="domain" description="GGDEF" evidence="3">
    <location>
        <begin position="272"/>
        <end position="402"/>
    </location>
</feature>
<dbReference type="PROSITE" id="PS50887">
    <property type="entry name" value="GGDEF"/>
    <property type="match status" value="1"/>
</dbReference>
<evidence type="ECO:0000259" key="3">
    <source>
        <dbReference type="PROSITE" id="PS50887"/>
    </source>
</evidence>
<dbReference type="AlphaFoldDB" id="A0A5A8F5B0"/>
<keyword evidence="2" id="KW-0175">Coiled coil</keyword>
<dbReference type="GO" id="GO:0052621">
    <property type="term" value="F:diguanylate cyclase activity"/>
    <property type="evidence" value="ECO:0007669"/>
    <property type="project" value="UniProtKB-EC"/>
</dbReference>
<reference evidence="4 5" key="1">
    <citation type="submission" date="2019-06" db="EMBL/GenBank/DDBJ databases">
        <title>Genomic insights into carbon and energy metabolism of Deferribacter autotrophicus revealed new metabolic traits in the phylum Deferribacteres.</title>
        <authorList>
            <person name="Slobodkin A.I."/>
            <person name="Slobodkina G.B."/>
            <person name="Allioux M."/>
            <person name="Alain K."/>
            <person name="Jebbar M."/>
            <person name="Shadrin V."/>
            <person name="Kublanov I.V."/>
            <person name="Toshchakov S.V."/>
            <person name="Bonch-Osmolovskaya E.A."/>
        </authorList>
    </citation>
    <scope>NUCLEOTIDE SEQUENCE [LARGE SCALE GENOMIC DNA]</scope>
    <source>
        <strain evidence="4 5">SL50</strain>
    </source>
</reference>
<dbReference type="CDD" id="cd01949">
    <property type="entry name" value="GGDEF"/>
    <property type="match status" value="1"/>
</dbReference>
<organism evidence="4 5">
    <name type="scientific">Deferribacter autotrophicus</name>
    <dbReference type="NCBI Taxonomy" id="500465"/>
    <lineage>
        <taxon>Bacteria</taxon>
        <taxon>Pseudomonadati</taxon>
        <taxon>Deferribacterota</taxon>
        <taxon>Deferribacteres</taxon>
        <taxon>Deferribacterales</taxon>
        <taxon>Deferribacteraceae</taxon>
        <taxon>Deferribacter</taxon>
    </lineage>
</organism>
<dbReference type="FunFam" id="3.30.70.270:FF:000001">
    <property type="entry name" value="Diguanylate cyclase domain protein"/>
    <property type="match status" value="1"/>
</dbReference>
<evidence type="ECO:0000256" key="1">
    <source>
        <dbReference type="ARBA" id="ARBA00012528"/>
    </source>
</evidence>
<dbReference type="EC" id="2.7.7.65" evidence="1"/>
<sequence>MPINLNDFYDMIVTEIINILKKIKDNNEDLSINTIKKYLLQNERLTDFFNKNICIVGVEAYKSQISKLIKKVEDILPKDFIENFEENIKNTNDICKLNDILIDILSYLINFLIRVINTFNKSWDLLKEILKYMEISNEKLFKVLESSREIFIEEIRNNNELTNNLEELEKETKLENDIEKLKNKLISKLNEIKTNLREKENIRKEKFNKFDSDVKKIKNDLEKYRKQVNQLQESIKRYKKEAVVDLLTNVYNRNFLDRKLAEEFEKFHRYKSPLSVIMLDVDDFKAVNDNYGHQIGDQVLKYFANVIKNNIRKVDIPFRYGGEEFFIVLPHTRKEQAKVVANRILKELNETVFKVKGDRLKITASIGVTEAKENDSVETLIKRVDDLLLKAKKEGKNRIISG</sequence>
<dbReference type="InterPro" id="IPR029787">
    <property type="entry name" value="Nucleotide_cyclase"/>
</dbReference>
<proteinExistence type="predicted"/>
<dbReference type="EMBL" id="VFJB01000001">
    <property type="protein sequence ID" value="KAA0259324.1"/>
    <property type="molecule type" value="Genomic_DNA"/>
</dbReference>
<dbReference type="PANTHER" id="PTHR45138:SF6">
    <property type="entry name" value="DIGUANYLATE CYCLASE DGCN"/>
    <property type="match status" value="1"/>
</dbReference>
<dbReference type="OrthoDB" id="9779960at2"/>
<dbReference type="Pfam" id="PF00990">
    <property type="entry name" value="GGDEF"/>
    <property type="match status" value="1"/>
</dbReference>
<feature type="coiled-coil region" evidence="2">
    <location>
        <begin position="151"/>
        <end position="241"/>
    </location>
</feature>
<dbReference type="InterPro" id="IPR050469">
    <property type="entry name" value="Diguanylate_Cyclase"/>
</dbReference>
<dbReference type="GO" id="GO:1902201">
    <property type="term" value="P:negative regulation of bacterial-type flagellum-dependent cell motility"/>
    <property type="evidence" value="ECO:0007669"/>
    <property type="project" value="TreeGrafter"/>
</dbReference>
<gene>
    <name evidence="4" type="ORF">FHQ18_00150</name>
</gene>
<dbReference type="NCBIfam" id="TIGR00254">
    <property type="entry name" value="GGDEF"/>
    <property type="match status" value="1"/>
</dbReference>
<accession>A0A5A8F5B0</accession>